<evidence type="ECO:0000313" key="2">
    <source>
        <dbReference type="Proteomes" id="UP000199400"/>
    </source>
</evidence>
<evidence type="ECO:0000313" key="1">
    <source>
        <dbReference type="EMBL" id="SFE26186.1"/>
    </source>
</evidence>
<name>A0A1I1Z2Y7_9BACT</name>
<dbReference type="Proteomes" id="UP000199400">
    <property type="component" value="Unassembled WGS sequence"/>
</dbReference>
<dbReference type="STRING" id="54.SAMN02745121_03609"/>
<dbReference type="OrthoDB" id="5509811at2"/>
<accession>A0A1I1Z2Y7</accession>
<gene>
    <name evidence="1" type="ORF">SAMN02745121_03609</name>
</gene>
<sequence>MRRRALLLAGLSLPLLGASGLELLRNRRAKFEEVGDGVLMTVAMPELLPTRDVDAMASLESAFATTLVFEIVVYRAGHSVPVDQRSRVVKIQYNPWKERYVVNTSDPGRAPQIRYYTDRDEAIARATTLDRVRVGRVSALQRGPDAVYFATVVGQRNPIDRDLLAPQSGDEWDRGQGRDLSVFSRWVGIFVRATQSAEQTFAIKTVPGFYLVSS</sequence>
<dbReference type="AlphaFoldDB" id="A0A1I1Z2Y7"/>
<dbReference type="EMBL" id="FOMX01000011">
    <property type="protein sequence ID" value="SFE26186.1"/>
    <property type="molecule type" value="Genomic_DNA"/>
</dbReference>
<keyword evidence="2" id="KW-1185">Reference proteome</keyword>
<reference evidence="2" key="1">
    <citation type="submission" date="2016-10" db="EMBL/GenBank/DDBJ databases">
        <authorList>
            <person name="Varghese N."/>
            <person name="Submissions S."/>
        </authorList>
    </citation>
    <scope>NUCLEOTIDE SEQUENCE [LARGE SCALE GENOMIC DNA]</scope>
    <source>
        <strain evidence="2">ATCC 25963</strain>
    </source>
</reference>
<organism evidence="1 2">
    <name type="scientific">Nannocystis exedens</name>
    <dbReference type="NCBI Taxonomy" id="54"/>
    <lineage>
        <taxon>Bacteria</taxon>
        <taxon>Pseudomonadati</taxon>
        <taxon>Myxococcota</taxon>
        <taxon>Polyangia</taxon>
        <taxon>Nannocystales</taxon>
        <taxon>Nannocystaceae</taxon>
        <taxon>Nannocystis</taxon>
    </lineage>
</organism>
<dbReference type="RefSeq" id="WP_096332845.1">
    <property type="nucleotide sequence ID" value="NZ_FOMX01000011.1"/>
</dbReference>
<protein>
    <submittedName>
        <fullName evidence="1">Uncharacterized protein</fullName>
    </submittedName>
</protein>
<proteinExistence type="predicted"/>